<reference evidence="4 5" key="1">
    <citation type="submission" date="2018-10" db="EMBL/GenBank/DDBJ databases">
        <title>Bacillus Keqinensis sp. nov., a moderately halophilic bacterium isolated from a saline-alkaline lake.</title>
        <authorList>
            <person name="Wang H."/>
        </authorList>
    </citation>
    <scope>NUCLEOTIDE SEQUENCE [LARGE SCALE GENOMIC DNA]</scope>
    <source>
        <strain evidence="4 5">KQ-3</strain>
    </source>
</reference>
<comment type="caution">
    <text evidence="4">The sequence shown here is derived from an EMBL/GenBank/DDBJ whole genome shotgun (WGS) entry which is preliminary data.</text>
</comment>
<accession>A0A3M7TSP4</accession>
<gene>
    <name evidence="4" type="ORF">EBO34_01435</name>
</gene>
<dbReference type="InterPro" id="IPR000792">
    <property type="entry name" value="Tscrpt_reg_LuxR_C"/>
</dbReference>
<keyword evidence="1" id="KW-0805">Transcription regulation</keyword>
<keyword evidence="2" id="KW-0804">Transcription</keyword>
<dbReference type="GO" id="GO:0003677">
    <property type="term" value="F:DNA binding"/>
    <property type="evidence" value="ECO:0007669"/>
    <property type="project" value="UniProtKB-KW"/>
</dbReference>
<evidence type="ECO:0000256" key="2">
    <source>
        <dbReference type="ARBA" id="ARBA00023163"/>
    </source>
</evidence>
<dbReference type="Gene3D" id="3.40.50.2300">
    <property type="match status" value="1"/>
</dbReference>
<protein>
    <submittedName>
        <fullName evidence="4">DNA-binding response regulator</fullName>
    </submittedName>
</protein>
<proteinExistence type="predicted"/>
<dbReference type="RefSeq" id="WP_122896184.1">
    <property type="nucleotide sequence ID" value="NZ_RHIB01000001.1"/>
</dbReference>
<dbReference type="AlphaFoldDB" id="A0A3M7TSP4"/>
<keyword evidence="5" id="KW-1185">Reference proteome</keyword>
<dbReference type="InterPro" id="IPR051015">
    <property type="entry name" value="EvgA-like"/>
</dbReference>
<dbReference type="PANTHER" id="PTHR45566:SF1">
    <property type="entry name" value="HTH-TYPE TRANSCRIPTIONAL REGULATOR YHJB-RELATED"/>
    <property type="match status" value="1"/>
</dbReference>
<dbReference type="SUPFAM" id="SSF46894">
    <property type="entry name" value="C-terminal effector domain of the bipartite response regulators"/>
    <property type="match status" value="1"/>
</dbReference>
<evidence type="ECO:0000313" key="5">
    <source>
        <dbReference type="Proteomes" id="UP000278746"/>
    </source>
</evidence>
<evidence type="ECO:0000313" key="4">
    <source>
        <dbReference type="EMBL" id="RNA68658.1"/>
    </source>
</evidence>
<dbReference type="Pfam" id="PF00196">
    <property type="entry name" value="GerE"/>
    <property type="match status" value="1"/>
</dbReference>
<evidence type="ECO:0000259" key="3">
    <source>
        <dbReference type="PROSITE" id="PS50043"/>
    </source>
</evidence>
<dbReference type="EMBL" id="RHIB01000001">
    <property type="protein sequence ID" value="RNA68658.1"/>
    <property type="molecule type" value="Genomic_DNA"/>
</dbReference>
<dbReference type="PANTHER" id="PTHR45566">
    <property type="entry name" value="HTH-TYPE TRANSCRIPTIONAL REGULATOR YHJB-RELATED"/>
    <property type="match status" value="1"/>
</dbReference>
<sequence>MRCIISEEHDLIRFGLTQLLKDLFPVEYILEANEKAEVFALLEKYPFDWLFVNPETLKYGTPGEVIEKAHKKDSEINVVILLGKHGYVDPSFLDRYSILGVIRHDEPLVDLMAALESMKEGRTHYSFFSSSKKGSRRVTPSIYLTQREEEVFSHLIKGFSVAETAESLGVSHKTVENHRHNLRKKLNASSHHELMNEAVKLGYLEYKDR</sequence>
<organism evidence="4 5">
    <name type="scientific">Alteribacter keqinensis</name>
    <dbReference type="NCBI Taxonomy" id="2483800"/>
    <lineage>
        <taxon>Bacteria</taxon>
        <taxon>Bacillati</taxon>
        <taxon>Bacillota</taxon>
        <taxon>Bacilli</taxon>
        <taxon>Bacillales</taxon>
        <taxon>Bacillaceae</taxon>
        <taxon>Alteribacter</taxon>
    </lineage>
</organism>
<dbReference type="PRINTS" id="PR00038">
    <property type="entry name" value="HTHLUXR"/>
</dbReference>
<feature type="domain" description="HTH luxR-type" evidence="3">
    <location>
        <begin position="137"/>
        <end position="202"/>
    </location>
</feature>
<dbReference type="SMART" id="SM00421">
    <property type="entry name" value="HTH_LUXR"/>
    <property type="match status" value="1"/>
</dbReference>
<dbReference type="Proteomes" id="UP000278746">
    <property type="component" value="Unassembled WGS sequence"/>
</dbReference>
<evidence type="ECO:0000256" key="1">
    <source>
        <dbReference type="ARBA" id="ARBA00023015"/>
    </source>
</evidence>
<name>A0A3M7TSP4_9BACI</name>
<dbReference type="InterPro" id="IPR016032">
    <property type="entry name" value="Sig_transdc_resp-reg_C-effctor"/>
</dbReference>
<dbReference type="CDD" id="cd06170">
    <property type="entry name" value="LuxR_C_like"/>
    <property type="match status" value="1"/>
</dbReference>
<dbReference type="PROSITE" id="PS50043">
    <property type="entry name" value="HTH_LUXR_2"/>
    <property type="match status" value="1"/>
</dbReference>
<dbReference type="OrthoDB" id="9780153at2"/>
<keyword evidence="4" id="KW-0238">DNA-binding</keyword>
<dbReference type="GO" id="GO:0006355">
    <property type="term" value="P:regulation of DNA-templated transcription"/>
    <property type="evidence" value="ECO:0007669"/>
    <property type="project" value="InterPro"/>
</dbReference>